<dbReference type="EMBL" id="FLQX01000115">
    <property type="protein sequence ID" value="SBT07015.1"/>
    <property type="molecule type" value="Genomic_DNA"/>
</dbReference>
<evidence type="ECO:0000256" key="8">
    <source>
        <dbReference type="PIRNR" id="PIRNR038940"/>
    </source>
</evidence>
<evidence type="ECO:0000256" key="7">
    <source>
        <dbReference type="ARBA" id="ARBA00050939"/>
    </source>
</evidence>
<sequence>MTEPNIDSLAGWVSPQGVTQPAMAEVSGDALAIRPAPAVGEPGTAGAMQHFASDNYAGICPEALTALLAANDGHVRSYGDDEWTLRASDRLRELFETDCDVYFVFNGTAANSLALASLCRSYHGVICHELAHVNTDECGAPEFFSNGAKLLPAAGEQGKLTPAAIIEVVTRRGDIHYPKPKVVTLTQATEAGTVYRPDELRAIADTAREFGLRVHMDGARFANAVAGLGLRPAELTWRAGVDVLCFGGTKMGLPVGEAVVFFDRSLAEDFAYRCKQAGQLASKMRFLSAPWLGVLEDGAWLRHATHANAMARRLAAGLAEATGLPTLFPVDANGVFVRLPSRVEEGLRARGWLFYNFIAAGGARFMCGWDTATETVDRLLADISQLSREA</sequence>
<dbReference type="AlphaFoldDB" id="A0A1A8XPD4"/>
<evidence type="ECO:0000313" key="10">
    <source>
        <dbReference type="EMBL" id="SBT07015.1"/>
    </source>
</evidence>
<dbReference type="CDD" id="cd06502">
    <property type="entry name" value="TA_like"/>
    <property type="match status" value="1"/>
</dbReference>
<dbReference type="Proteomes" id="UP000199169">
    <property type="component" value="Unassembled WGS sequence"/>
</dbReference>
<dbReference type="STRING" id="1860102.ACCAA_390005"/>
<dbReference type="GO" id="GO:0008732">
    <property type="term" value="F:L-allo-threonine aldolase activity"/>
    <property type="evidence" value="ECO:0007669"/>
    <property type="project" value="RHEA"/>
</dbReference>
<comment type="subunit">
    <text evidence="3">Homotetramer.</text>
</comment>
<dbReference type="EC" id="4.1.2.48" evidence="8"/>
<feature type="domain" description="Aromatic amino acid beta-eliminating lyase/threonine aldolase" evidence="9">
    <location>
        <begin position="51"/>
        <end position="338"/>
    </location>
</feature>
<gene>
    <name evidence="10" type="primary">ltaE</name>
    <name evidence="10" type="ORF">ACCAA_390005</name>
</gene>
<evidence type="ECO:0000256" key="2">
    <source>
        <dbReference type="ARBA" id="ARBA00006966"/>
    </source>
</evidence>
<proteinExistence type="inferred from homology"/>
<dbReference type="PANTHER" id="PTHR48097:SF5">
    <property type="entry name" value="LOW SPECIFICITY L-THREONINE ALDOLASE"/>
    <property type="match status" value="1"/>
</dbReference>
<comment type="cofactor">
    <cofactor evidence="1 8">
        <name>pyridoxal 5'-phosphate</name>
        <dbReference type="ChEBI" id="CHEBI:597326"/>
    </cofactor>
</comment>
<dbReference type="Pfam" id="PF01212">
    <property type="entry name" value="Beta_elim_lyase"/>
    <property type="match status" value="1"/>
</dbReference>
<dbReference type="InterPro" id="IPR015422">
    <property type="entry name" value="PyrdxlP-dep_Trfase_small"/>
</dbReference>
<dbReference type="PANTHER" id="PTHR48097">
    <property type="entry name" value="L-THREONINE ALDOLASE-RELATED"/>
    <property type="match status" value="1"/>
</dbReference>
<keyword evidence="5 8" id="KW-0456">Lyase</keyword>
<organism evidence="10 11">
    <name type="scientific">Candidatus Accumulibacter aalborgensis</name>
    <dbReference type="NCBI Taxonomy" id="1860102"/>
    <lineage>
        <taxon>Bacteria</taxon>
        <taxon>Pseudomonadati</taxon>
        <taxon>Pseudomonadota</taxon>
        <taxon>Betaproteobacteria</taxon>
        <taxon>Candidatus Accumulibacter</taxon>
    </lineage>
</organism>
<keyword evidence="11" id="KW-1185">Reference proteome</keyword>
<accession>A0A1A8XPD4</accession>
<evidence type="ECO:0000256" key="6">
    <source>
        <dbReference type="ARBA" id="ARBA00050410"/>
    </source>
</evidence>
<evidence type="ECO:0000313" key="11">
    <source>
        <dbReference type="Proteomes" id="UP000199169"/>
    </source>
</evidence>
<dbReference type="InterPro" id="IPR026273">
    <property type="entry name" value="Low_specificity_L-TA_bact"/>
</dbReference>
<evidence type="ECO:0000256" key="3">
    <source>
        <dbReference type="ARBA" id="ARBA00011881"/>
    </source>
</evidence>
<dbReference type="GO" id="GO:0006567">
    <property type="term" value="P:L-threonine catabolic process"/>
    <property type="evidence" value="ECO:0007669"/>
    <property type="project" value="UniProtKB-UniRule"/>
</dbReference>
<dbReference type="Gene3D" id="3.40.640.10">
    <property type="entry name" value="Type I PLP-dependent aspartate aminotransferase-like (Major domain)"/>
    <property type="match status" value="1"/>
</dbReference>
<keyword evidence="4 8" id="KW-0663">Pyridoxal phosphate</keyword>
<comment type="catalytic activity">
    <reaction evidence="6 8">
        <text>L-threonine = acetaldehyde + glycine</text>
        <dbReference type="Rhea" id="RHEA:19625"/>
        <dbReference type="ChEBI" id="CHEBI:15343"/>
        <dbReference type="ChEBI" id="CHEBI:57305"/>
        <dbReference type="ChEBI" id="CHEBI:57926"/>
        <dbReference type="EC" id="4.1.2.48"/>
    </reaction>
</comment>
<comment type="similarity">
    <text evidence="2 8">Belongs to the threonine aldolase family.</text>
</comment>
<evidence type="ECO:0000256" key="4">
    <source>
        <dbReference type="ARBA" id="ARBA00022898"/>
    </source>
</evidence>
<comment type="function">
    <text evidence="8">Catalyzes the cleavage of L-allo-threonine and L-threonine to glycine and acetaldehyde.</text>
</comment>
<evidence type="ECO:0000259" key="9">
    <source>
        <dbReference type="Pfam" id="PF01212"/>
    </source>
</evidence>
<dbReference type="InterPro" id="IPR001597">
    <property type="entry name" value="ArAA_b-elim_lyase/Thr_aldolase"/>
</dbReference>
<reference evidence="10 11" key="1">
    <citation type="submission" date="2016-06" db="EMBL/GenBank/DDBJ databases">
        <authorList>
            <person name="Kjaerup R.B."/>
            <person name="Dalgaard T.S."/>
            <person name="Juul-Madsen H.R."/>
        </authorList>
    </citation>
    <scope>NUCLEOTIDE SEQUENCE [LARGE SCALE GENOMIC DNA]</scope>
    <source>
        <strain evidence="10">3</strain>
    </source>
</reference>
<comment type="catalytic activity">
    <reaction evidence="7 8">
        <text>L-allo-threonine = acetaldehyde + glycine</text>
        <dbReference type="Rhea" id="RHEA:26209"/>
        <dbReference type="ChEBI" id="CHEBI:15343"/>
        <dbReference type="ChEBI" id="CHEBI:57305"/>
        <dbReference type="ChEBI" id="CHEBI:58585"/>
        <dbReference type="EC" id="4.1.2.48"/>
    </reaction>
</comment>
<dbReference type="Gene3D" id="3.90.1150.10">
    <property type="entry name" value="Aspartate Aminotransferase, domain 1"/>
    <property type="match status" value="1"/>
</dbReference>
<dbReference type="InterPro" id="IPR015421">
    <property type="entry name" value="PyrdxlP-dep_Trfase_major"/>
</dbReference>
<dbReference type="PIRSF" id="PIRSF038940">
    <property type="entry name" value="Low_specificity_LTA"/>
    <property type="match status" value="1"/>
</dbReference>
<evidence type="ECO:0000256" key="5">
    <source>
        <dbReference type="ARBA" id="ARBA00023239"/>
    </source>
</evidence>
<protein>
    <recommendedName>
        <fullName evidence="8">L-threonine aldolase</fullName>
        <ecNumber evidence="8">4.1.2.48</ecNumber>
    </recommendedName>
</protein>
<name>A0A1A8XPD4_9PROT</name>
<dbReference type="InterPro" id="IPR015424">
    <property type="entry name" value="PyrdxlP-dep_Trfase"/>
</dbReference>
<evidence type="ECO:0000256" key="1">
    <source>
        <dbReference type="ARBA" id="ARBA00001933"/>
    </source>
</evidence>
<dbReference type="FunFam" id="3.40.640.10:FF:000087">
    <property type="entry name" value="L-threonine aldolase"/>
    <property type="match status" value="1"/>
</dbReference>
<dbReference type="SUPFAM" id="SSF53383">
    <property type="entry name" value="PLP-dependent transferases"/>
    <property type="match status" value="1"/>
</dbReference>